<accession>A0ABQ0JWU2</accession>
<evidence type="ECO:0000313" key="1">
    <source>
        <dbReference type="EMBL" id="GAN33180.1"/>
    </source>
</evidence>
<dbReference type="RefSeq" id="WP_052563249.1">
    <property type="nucleotide sequence ID" value="NZ_BAFN01000001.1"/>
</dbReference>
<comment type="caution">
    <text evidence="1">The sequence shown here is derived from an EMBL/GenBank/DDBJ whole genome shotgun (WGS) entry which is preliminary data.</text>
</comment>
<sequence>MNKEIINIVGDSNIQYINSKNPVLVAKQLKTILSESCSKYNCLISPMGTKPQIFGLYLYWATNPTNTSLIYNAPLRHNDLFYSEGIGKTWILPTEIDSKKE</sequence>
<dbReference type="Proteomes" id="UP000032309">
    <property type="component" value="Unassembled WGS sequence"/>
</dbReference>
<reference evidence="2" key="1">
    <citation type="journal article" date="2015" name="Genome Announc.">
        <title>Draft Genome Sequence of an Anaerobic Ammonium-Oxidizing Bacterium, "Candidatus Brocadia sinica".</title>
        <authorList>
            <person name="Oshiki M."/>
            <person name="Shinyako-Hata K."/>
            <person name="Satoh H."/>
            <person name="Okabe S."/>
        </authorList>
    </citation>
    <scope>NUCLEOTIDE SEQUENCE [LARGE SCALE GENOMIC DNA]</scope>
    <source>
        <strain evidence="2">JPN1</strain>
    </source>
</reference>
<name>A0ABQ0JWU2_9BACT</name>
<proteinExistence type="predicted"/>
<evidence type="ECO:0000313" key="2">
    <source>
        <dbReference type="Proteomes" id="UP000032309"/>
    </source>
</evidence>
<gene>
    <name evidence="1" type="ORF">BROSI_A1697</name>
</gene>
<protein>
    <submittedName>
        <fullName evidence="1">Uncharacterized protein</fullName>
    </submittedName>
</protein>
<keyword evidence="2" id="KW-1185">Reference proteome</keyword>
<dbReference type="EMBL" id="BAFN01000001">
    <property type="protein sequence ID" value="GAN33180.1"/>
    <property type="molecule type" value="Genomic_DNA"/>
</dbReference>
<organism evidence="1 2">
    <name type="scientific">Candidatus Brocadia sinica JPN1</name>
    <dbReference type="NCBI Taxonomy" id="1197129"/>
    <lineage>
        <taxon>Bacteria</taxon>
        <taxon>Pseudomonadati</taxon>
        <taxon>Planctomycetota</taxon>
        <taxon>Candidatus Brocadiia</taxon>
        <taxon>Candidatus Brocadiales</taxon>
        <taxon>Candidatus Brocadiaceae</taxon>
        <taxon>Candidatus Brocadia</taxon>
    </lineage>
</organism>